<dbReference type="STRING" id="454136.NIES2119_20535"/>
<dbReference type="SUPFAM" id="SSF51445">
    <property type="entry name" value="(Trans)glycosidases"/>
    <property type="match status" value="1"/>
</dbReference>
<feature type="domain" description="Peptidoglycan binding-like" evidence="1">
    <location>
        <begin position="19"/>
        <end position="71"/>
    </location>
</feature>
<dbReference type="InterPro" id="IPR036365">
    <property type="entry name" value="PGBD-like_sf"/>
</dbReference>
<reference evidence="2 3" key="1">
    <citation type="submission" date="2016-11" db="EMBL/GenBank/DDBJ databases">
        <title>Draft Genome Sequences of Nine Cyanobacterial Strains from Diverse Habitats.</title>
        <authorList>
            <person name="Zhu T."/>
            <person name="Hou S."/>
            <person name="Lu X."/>
            <person name="Hess W.R."/>
        </authorList>
    </citation>
    <scope>NUCLEOTIDE SEQUENCE [LARGE SCALE GENOMIC DNA]</scope>
    <source>
        <strain evidence="2 3">IAM M-71</strain>
    </source>
</reference>
<gene>
    <name evidence="2" type="ORF">NIES2119_20535</name>
</gene>
<evidence type="ECO:0000313" key="3">
    <source>
        <dbReference type="Proteomes" id="UP000185860"/>
    </source>
</evidence>
<dbReference type="InterPro" id="IPR036366">
    <property type="entry name" value="PGBDSf"/>
</dbReference>
<dbReference type="EMBL" id="MRCE01000022">
    <property type="protein sequence ID" value="OKH35409.1"/>
    <property type="molecule type" value="Genomic_DNA"/>
</dbReference>
<dbReference type="SUPFAM" id="SSF47090">
    <property type="entry name" value="PGBD-like"/>
    <property type="match status" value="1"/>
</dbReference>
<dbReference type="OrthoDB" id="9802228at2"/>
<dbReference type="Pfam" id="PF01471">
    <property type="entry name" value="PG_binding_1"/>
    <property type="match status" value="1"/>
</dbReference>
<dbReference type="InterPro" id="IPR002477">
    <property type="entry name" value="Peptidoglycan-bd-like"/>
</dbReference>
<evidence type="ECO:0000259" key="1">
    <source>
        <dbReference type="Pfam" id="PF01471"/>
    </source>
</evidence>
<dbReference type="InterPro" id="IPR017853">
    <property type="entry name" value="GH"/>
</dbReference>
<name>A0A1U7IEK6_9CYAN</name>
<dbReference type="AlphaFoldDB" id="A0A1U7IEK6"/>
<evidence type="ECO:0000313" key="2">
    <source>
        <dbReference type="EMBL" id="OKH35409.1"/>
    </source>
</evidence>
<dbReference type="Gene3D" id="3.20.20.80">
    <property type="entry name" value="Glycosidases"/>
    <property type="match status" value="1"/>
</dbReference>
<accession>A0A1U7IEK6</accession>
<organism evidence="2 3">
    <name type="scientific">[Phormidium ambiguum] IAM M-71</name>
    <dbReference type="NCBI Taxonomy" id="454136"/>
    <lineage>
        <taxon>Bacteria</taxon>
        <taxon>Bacillati</taxon>
        <taxon>Cyanobacteriota</taxon>
        <taxon>Cyanophyceae</taxon>
        <taxon>Oscillatoriophycideae</taxon>
        <taxon>Aerosakkonematales</taxon>
        <taxon>Aerosakkonemataceae</taxon>
        <taxon>Floridanema</taxon>
    </lineage>
</organism>
<sequence length="328" mass="36603">MLRVEPQNRPVLKQGIKGDWVVFLQDQLNGCGYGPLNLDGDFGSQTLVEVNKFQKNLGLKVDGIVGRITWTNLDKHKKIIGWIPEWPSSLTLRGIAGADSLQRVQATMIPEAQKLMGAFPRFWGRYFQGNLNFGEYLRAFENKPLRNAGIRLLPISRQTNRVDETQQIGEQLGALHARDVLNTFGESYLASIQVDGLYFFLDVEPTDPLSVGFYIGWSTAVIKSSTKVRFLPTVYLNAADSTTTKNLSAAMKAGAQCHGLWVANYGNNQALISPWDKAKAKVATPVPCKVLMRQYAGDIKNGLYDFNQMNPFLDNQELVLKRLILPPA</sequence>
<comment type="caution">
    <text evidence="2">The sequence shown here is derived from an EMBL/GenBank/DDBJ whole genome shotgun (WGS) entry which is preliminary data.</text>
</comment>
<protein>
    <recommendedName>
        <fullName evidence="1">Peptidoglycan binding-like domain-containing protein</fullName>
    </recommendedName>
</protein>
<dbReference type="Gene3D" id="1.10.101.10">
    <property type="entry name" value="PGBD-like superfamily/PGBD"/>
    <property type="match status" value="1"/>
</dbReference>
<proteinExistence type="predicted"/>
<dbReference type="Proteomes" id="UP000185860">
    <property type="component" value="Unassembled WGS sequence"/>
</dbReference>
<dbReference type="RefSeq" id="WP_073595374.1">
    <property type="nucleotide sequence ID" value="NZ_MRCE01000022.1"/>
</dbReference>